<evidence type="ECO:0000256" key="1">
    <source>
        <dbReference type="SAM" id="MobiDB-lite"/>
    </source>
</evidence>
<reference evidence="2 3" key="1">
    <citation type="submission" date="2014-04" db="EMBL/GenBank/DDBJ databases">
        <authorList>
            <consortium name="DOE Joint Genome Institute"/>
            <person name="Kuo A."/>
            <person name="Kohler A."/>
            <person name="Nagy L.G."/>
            <person name="Floudas D."/>
            <person name="Copeland A."/>
            <person name="Barry K.W."/>
            <person name="Cichocki N."/>
            <person name="Veneault-Fourrey C."/>
            <person name="LaButti K."/>
            <person name="Lindquist E.A."/>
            <person name="Lipzen A."/>
            <person name="Lundell T."/>
            <person name="Morin E."/>
            <person name="Murat C."/>
            <person name="Sun H."/>
            <person name="Tunlid A."/>
            <person name="Henrissat B."/>
            <person name="Grigoriev I.V."/>
            <person name="Hibbett D.S."/>
            <person name="Martin F."/>
            <person name="Nordberg H.P."/>
            <person name="Cantor M.N."/>
            <person name="Hua S.X."/>
        </authorList>
    </citation>
    <scope>NUCLEOTIDE SEQUENCE [LARGE SCALE GENOMIC DNA]</scope>
    <source>
        <strain evidence="2 3">LaAM-08-1</strain>
    </source>
</reference>
<dbReference type="InterPro" id="IPR032675">
    <property type="entry name" value="LRR_dom_sf"/>
</dbReference>
<evidence type="ECO:0000313" key="3">
    <source>
        <dbReference type="Proteomes" id="UP000054477"/>
    </source>
</evidence>
<organism evidence="2 3">
    <name type="scientific">Laccaria amethystina LaAM-08-1</name>
    <dbReference type="NCBI Taxonomy" id="1095629"/>
    <lineage>
        <taxon>Eukaryota</taxon>
        <taxon>Fungi</taxon>
        <taxon>Dikarya</taxon>
        <taxon>Basidiomycota</taxon>
        <taxon>Agaricomycotina</taxon>
        <taxon>Agaricomycetes</taxon>
        <taxon>Agaricomycetidae</taxon>
        <taxon>Agaricales</taxon>
        <taxon>Agaricineae</taxon>
        <taxon>Hydnangiaceae</taxon>
        <taxon>Laccaria</taxon>
    </lineage>
</organism>
<dbReference type="AlphaFoldDB" id="A0A0C9X080"/>
<feature type="region of interest" description="Disordered" evidence="1">
    <location>
        <begin position="1"/>
        <end position="26"/>
    </location>
</feature>
<gene>
    <name evidence="2" type="ORF">K443DRAFT_90987</name>
</gene>
<name>A0A0C9X080_9AGAR</name>
<feature type="compositionally biased region" description="Polar residues" evidence="1">
    <location>
        <begin position="14"/>
        <end position="25"/>
    </location>
</feature>
<keyword evidence="3" id="KW-1185">Reference proteome</keyword>
<evidence type="ECO:0000313" key="2">
    <source>
        <dbReference type="EMBL" id="KIK05475.1"/>
    </source>
</evidence>
<protein>
    <recommendedName>
        <fullName evidence="4">F-box domain-containing protein</fullName>
    </recommendedName>
</protein>
<dbReference type="Gene3D" id="3.80.10.10">
    <property type="entry name" value="Ribonuclease Inhibitor"/>
    <property type="match status" value="1"/>
</dbReference>
<dbReference type="HOGENOM" id="CLU_551015_0_0_1"/>
<dbReference type="SUPFAM" id="SSF52047">
    <property type="entry name" value="RNI-like"/>
    <property type="match status" value="1"/>
</dbReference>
<dbReference type="STRING" id="1095629.A0A0C9X080"/>
<dbReference type="EMBL" id="KN838559">
    <property type="protein sequence ID" value="KIK05475.1"/>
    <property type="molecule type" value="Genomic_DNA"/>
</dbReference>
<dbReference type="OrthoDB" id="2927139at2759"/>
<proteinExistence type="predicted"/>
<reference evidence="3" key="2">
    <citation type="submission" date="2015-01" db="EMBL/GenBank/DDBJ databases">
        <title>Evolutionary Origins and Diversification of the Mycorrhizal Mutualists.</title>
        <authorList>
            <consortium name="DOE Joint Genome Institute"/>
            <consortium name="Mycorrhizal Genomics Consortium"/>
            <person name="Kohler A."/>
            <person name="Kuo A."/>
            <person name="Nagy L.G."/>
            <person name="Floudas D."/>
            <person name="Copeland A."/>
            <person name="Barry K.W."/>
            <person name="Cichocki N."/>
            <person name="Veneault-Fourrey C."/>
            <person name="LaButti K."/>
            <person name="Lindquist E.A."/>
            <person name="Lipzen A."/>
            <person name="Lundell T."/>
            <person name="Morin E."/>
            <person name="Murat C."/>
            <person name="Riley R."/>
            <person name="Ohm R."/>
            <person name="Sun H."/>
            <person name="Tunlid A."/>
            <person name="Henrissat B."/>
            <person name="Grigoriev I.V."/>
            <person name="Hibbett D.S."/>
            <person name="Martin F."/>
        </authorList>
    </citation>
    <scope>NUCLEOTIDE SEQUENCE [LARGE SCALE GENOMIC DNA]</scope>
    <source>
        <strain evidence="3">LaAM-08-1</strain>
    </source>
</reference>
<dbReference type="Gene3D" id="1.20.1280.50">
    <property type="match status" value="1"/>
</dbReference>
<accession>A0A0C9X080</accession>
<evidence type="ECO:0008006" key="4">
    <source>
        <dbReference type="Google" id="ProtNLM"/>
    </source>
</evidence>
<sequence>MKSPHSNETEITKQIESSTALQLDSPSPPAIHTLPSELLLEIFVAGSSQPPSEADISTVPFPILVSMVCKFWRTVAINSPCVWSTIFLPGTTKFDVLTFFERSKPAPFDVTLDSIVACDLGDKNFFDRISRTILDNICRLRSLKINVWSAEDLRSLVASFRDAEAPMLNNLEIFLYTQEESHDSRTGLPIMTHAVALKSLKVKGVCIYCSPPLINLTFLDIDQFQPSESQFRDLFDVCPSLSSLILRRFAAREDAVVPNQASLPIHASSLRSFAVSFAYGHSSPCTCPLHLLVLENIECIEISLLSVDLSGHFSSSLRSWNQNSRVRKLRISGISIEAEELLFIQSLPNTIDLELIGIYTNSDSYLPSVISLPNLHSITLEVMNKGAEVTGIADLSWFYRVVDQRLVKPTSSLTACFSKLDEGHDRIQKIVEILGGHLTVRYSACKNTLIESNAWEVLGEDEGDDWDYYDDESDFDASHELDVENEYEYDEEGDEDEDFW</sequence>
<dbReference type="Proteomes" id="UP000054477">
    <property type="component" value="Unassembled WGS sequence"/>
</dbReference>
<feature type="compositionally biased region" description="Acidic residues" evidence="1">
    <location>
        <begin position="483"/>
        <end position="500"/>
    </location>
</feature>
<feature type="region of interest" description="Disordered" evidence="1">
    <location>
        <begin position="480"/>
        <end position="500"/>
    </location>
</feature>
<feature type="compositionally biased region" description="Basic and acidic residues" evidence="1">
    <location>
        <begin position="1"/>
        <end position="13"/>
    </location>
</feature>